<evidence type="ECO:0000313" key="1">
    <source>
        <dbReference type="EMBL" id="TBW46842.1"/>
    </source>
</evidence>
<dbReference type="Proteomes" id="UP000313645">
    <property type="component" value="Unassembled WGS sequence"/>
</dbReference>
<organism evidence="1 2">
    <name type="scientific">Marinobacter halodurans</name>
    <dbReference type="NCBI Taxonomy" id="2528979"/>
    <lineage>
        <taxon>Bacteria</taxon>
        <taxon>Pseudomonadati</taxon>
        <taxon>Pseudomonadota</taxon>
        <taxon>Gammaproteobacteria</taxon>
        <taxon>Pseudomonadales</taxon>
        <taxon>Marinobacteraceae</taxon>
        <taxon>Marinobacter</taxon>
    </lineage>
</organism>
<dbReference type="EMBL" id="SJDL01000081">
    <property type="protein sequence ID" value="TBW46842.1"/>
    <property type="molecule type" value="Genomic_DNA"/>
</dbReference>
<comment type="caution">
    <text evidence="1">The sequence shown here is derived from an EMBL/GenBank/DDBJ whole genome shotgun (WGS) entry which is preliminary data.</text>
</comment>
<protein>
    <recommendedName>
        <fullName evidence="3">SRPBCC domain-containing protein</fullName>
    </recommendedName>
</protein>
<evidence type="ECO:0000313" key="2">
    <source>
        <dbReference type="Proteomes" id="UP000313645"/>
    </source>
</evidence>
<gene>
    <name evidence="1" type="ORF">EZI54_23095</name>
</gene>
<evidence type="ECO:0008006" key="3">
    <source>
        <dbReference type="Google" id="ProtNLM"/>
    </source>
</evidence>
<keyword evidence="2" id="KW-1185">Reference proteome</keyword>
<reference evidence="1 2" key="1">
    <citation type="submission" date="2019-02" db="EMBL/GenBank/DDBJ databases">
        <title>Marinobacter halodurans sp. nov., a marine bacterium isolated from sea tidal flat.</title>
        <authorList>
            <person name="Yoo Y."/>
            <person name="Lee D.W."/>
            <person name="Kim B.S."/>
            <person name="Kim J.-J."/>
        </authorList>
    </citation>
    <scope>NUCLEOTIDE SEQUENCE [LARGE SCALE GENOMIC DNA]</scope>
    <source>
        <strain evidence="1 2">YJ-S3-2</strain>
    </source>
</reference>
<accession>A0ABY1ZHD2</accession>
<dbReference type="InterPro" id="IPR046196">
    <property type="entry name" value="DUF6228"/>
</dbReference>
<name>A0ABY1ZHD2_9GAMM</name>
<dbReference type="RefSeq" id="WP_131484217.1">
    <property type="nucleotide sequence ID" value="NZ_SJDL01000081.1"/>
</dbReference>
<sequence length="135" mass="15230">MKITGDNEIFAEFHSPEVNDDGWLEYYSLTLSGPQMRATVRVSNPPYGESPVDFFESIAASWQGWNGAKEWASLEGEYQMSAKTDSTGHITLSIRMWSGNWEPYWSSEVAVVIEAGQLENLARKIRGFIYPTANK</sequence>
<dbReference type="Pfam" id="PF19739">
    <property type="entry name" value="DUF6228"/>
    <property type="match status" value="1"/>
</dbReference>
<proteinExistence type="predicted"/>